<dbReference type="InterPro" id="IPR007219">
    <property type="entry name" value="XnlR_reg_dom"/>
</dbReference>
<accession>A0ABR1I509</accession>
<evidence type="ECO:0000313" key="8">
    <source>
        <dbReference type="Proteomes" id="UP001498421"/>
    </source>
</evidence>
<dbReference type="PANTHER" id="PTHR47338:SF20">
    <property type="entry name" value="ZN(II)2CYS6 TRANSCRIPTION FACTOR (EUROFUNG)"/>
    <property type="match status" value="1"/>
</dbReference>
<keyword evidence="8" id="KW-1185">Reference proteome</keyword>
<evidence type="ECO:0000256" key="5">
    <source>
        <dbReference type="ARBA" id="ARBA00023242"/>
    </source>
</evidence>
<comment type="subcellular location">
    <subcellularLocation>
        <location evidence="1">Nucleus</location>
    </subcellularLocation>
</comment>
<dbReference type="Pfam" id="PF04082">
    <property type="entry name" value="Fungal_trans"/>
    <property type="match status" value="1"/>
</dbReference>
<name>A0ABR1I509_9HYPO</name>
<organism evidence="7 8">
    <name type="scientific">Neonectria magnoliae</name>
    <dbReference type="NCBI Taxonomy" id="2732573"/>
    <lineage>
        <taxon>Eukaryota</taxon>
        <taxon>Fungi</taxon>
        <taxon>Dikarya</taxon>
        <taxon>Ascomycota</taxon>
        <taxon>Pezizomycotina</taxon>
        <taxon>Sordariomycetes</taxon>
        <taxon>Hypocreomycetidae</taxon>
        <taxon>Hypocreales</taxon>
        <taxon>Nectriaceae</taxon>
        <taxon>Neonectria</taxon>
    </lineage>
</organism>
<sequence>MHAILDFWPSLYPPHLLLQAVFDIKQERGTWPVEVIHPGLSVVFYGEEDDDKVASLYDNSDLIVVELDDARLPEYLDLAFKALKSRQPRVHIYHRSSKCFQKHLERWWQTSTMSRDCIRLNKMCQYPDVAVSDPITDPNIDSRLHHLEQLLSVNSTSPPETSTPVGTDVFRTGQGPAHPFPSSFFLDADFFTPLGENALARCPQPPLHQMAASHLGVDPVPTCAAYFSSVHTWLPITSRKRLMYELSTDPPDDAYLMLLVLCMKICTPGDETQPKESSSYKLAKSLCSTAEIEGYVSIRLVQSLVLLAVYEYCHAIHPAAFLTISRAARLGILMGLQDRKNSPQLFKPPETWTLREEHRRTWWAIFVLDR</sequence>
<dbReference type="EMBL" id="JAZAVK010000046">
    <property type="protein sequence ID" value="KAK7427998.1"/>
    <property type="molecule type" value="Genomic_DNA"/>
</dbReference>
<keyword evidence="4" id="KW-0804">Transcription</keyword>
<evidence type="ECO:0000256" key="1">
    <source>
        <dbReference type="ARBA" id="ARBA00004123"/>
    </source>
</evidence>
<keyword evidence="3" id="KW-0805">Transcription regulation</keyword>
<comment type="caution">
    <text evidence="7">The sequence shown here is derived from an EMBL/GenBank/DDBJ whole genome shotgun (WGS) entry which is preliminary data.</text>
</comment>
<dbReference type="CDD" id="cd12148">
    <property type="entry name" value="fungal_TF_MHR"/>
    <property type="match status" value="1"/>
</dbReference>
<gene>
    <name evidence="7" type="ORF">QQZ08_005429</name>
</gene>
<proteinExistence type="predicted"/>
<keyword evidence="5" id="KW-0539">Nucleus</keyword>
<dbReference type="InterPro" id="IPR050815">
    <property type="entry name" value="TF_fung"/>
</dbReference>
<evidence type="ECO:0000256" key="2">
    <source>
        <dbReference type="ARBA" id="ARBA00022723"/>
    </source>
</evidence>
<evidence type="ECO:0000256" key="4">
    <source>
        <dbReference type="ARBA" id="ARBA00023163"/>
    </source>
</evidence>
<reference evidence="7 8" key="1">
    <citation type="journal article" date="2025" name="Microbiol. Resour. Announc.">
        <title>Draft genome sequences for Neonectria magnoliae and Neonectria punicea, canker pathogens of Liriodendron tulipifera and Acer saccharum in West Virginia.</title>
        <authorList>
            <person name="Petronek H.M."/>
            <person name="Kasson M.T."/>
            <person name="Metheny A.M."/>
            <person name="Stauder C.M."/>
            <person name="Lovett B."/>
            <person name="Lynch S.C."/>
            <person name="Garnas J.R."/>
            <person name="Kasson L.R."/>
            <person name="Stajich J.E."/>
        </authorList>
    </citation>
    <scope>NUCLEOTIDE SEQUENCE [LARGE SCALE GENOMIC DNA]</scope>
    <source>
        <strain evidence="7 8">NRRL 64651</strain>
    </source>
</reference>
<protein>
    <recommendedName>
        <fullName evidence="6">Xylanolytic transcriptional activator regulatory domain-containing protein</fullName>
    </recommendedName>
</protein>
<dbReference type="Proteomes" id="UP001498421">
    <property type="component" value="Unassembled WGS sequence"/>
</dbReference>
<keyword evidence="2" id="KW-0479">Metal-binding</keyword>
<evidence type="ECO:0000256" key="3">
    <source>
        <dbReference type="ARBA" id="ARBA00023015"/>
    </source>
</evidence>
<evidence type="ECO:0000259" key="6">
    <source>
        <dbReference type="Pfam" id="PF04082"/>
    </source>
</evidence>
<dbReference type="PANTHER" id="PTHR47338">
    <property type="entry name" value="ZN(II)2CYS6 TRANSCRIPTION FACTOR (EUROFUNG)-RELATED"/>
    <property type="match status" value="1"/>
</dbReference>
<evidence type="ECO:0000313" key="7">
    <source>
        <dbReference type="EMBL" id="KAK7427998.1"/>
    </source>
</evidence>
<feature type="domain" description="Xylanolytic transcriptional activator regulatory" evidence="6">
    <location>
        <begin position="225"/>
        <end position="370"/>
    </location>
</feature>